<dbReference type="Proteomes" id="UP001189429">
    <property type="component" value="Unassembled WGS sequence"/>
</dbReference>
<evidence type="ECO:0000256" key="1">
    <source>
        <dbReference type="SAM" id="Phobius"/>
    </source>
</evidence>
<evidence type="ECO:0008006" key="4">
    <source>
        <dbReference type="Google" id="ProtNLM"/>
    </source>
</evidence>
<feature type="non-terminal residue" evidence="2">
    <location>
        <position position="351"/>
    </location>
</feature>
<name>A0ABN9QSY3_9DINO</name>
<dbReference type="EMBL" id="CAUYUJ010004380">
    <property type="protein sequence ID" value="CAK0809343.1"/>
    <property type="molecule type" value="Genomic_DNA"/>
</dbReference>
<accession>A0ABN9QSY3</accession>
<evidence type="ECO:0000313" key="2">
    <source>
        <dbReference type="EMBL" id="CAK0809343.1"/>
    </source>
</evidence>
<evidence type="ECO:0000313" key="3">
    <source>
        <dbReference type="Proteomes" id="UP001189429"/>
    </source>
</evidence>
<gene>
    <name evidence="2" type="ORF">PCOR1329_LOCUS14620</name>
</gene>
<feature type="transmembrane region" description="Helical" evidence="1">
    <location>
        <begin position="48"/>
        <end position="69"/>
    </location>
</feature>
<keyword evidence="1" id="KW-1133">Transmembrane helix</keyword>
<comment type="caution">
    <text evidence="2">The sequence shown here is derived from an EMBL/GenBank/DDBJ whole genome shotgun (WGS) entry which is preliminary data.</text>
</comment>
<sequence length="351" mass="37867">GSLGLGVLVALLAAAAVTCCGTWGLLAAAARAARSGRAWAAQAARWVAGAAALVVASCPLALAEGLLLAEAARTTEQDSGLALSWGLAVNDGSNCLQACERINCYSAQELQVCYEEFLVYLDDAQVKWVRFGYLRRLAESGSIMARCQDVPADEAVIGRSGFPGDRGDPKHRFVLSHPWLSKKNPDPSGAKLQMLVRQLDLLGASDDDDAFVFIDFMGLPQHDTSDPDFENLEQADNWPKPGEHRAVRTEAEEALFTKALSSMELIYSMSNTPVIMFPMDGEVAAGSEYPSRGWCFFEFCLALSFGNIANAAIHPPVGQMCRKGASLRVDTVECFRKGFRTTRFASKDDAA</sequence>
<protein>
    <recommendedName>
        <fullName evidence="4">Poly(ADP-ribose) glycohydrolase</fullName>
    </recommendedName>
</protein>
<keyword evidence="3" id="KW-1185">Reference proteome</keyword>
<proteinExistence type="predicted"/>
<keyword evidence="1" id="KW-0812">Transmembrane</keyword>
<feature type="non-terminal residue" evidence="2">
    <location>
        <position position="1"/>
    </location>
</feature>
<keyword evidence="1" id="KW-0472">Membrane</keyword>
<reference evidence="2" key="1">
    <citation type="submission" date="2023-10" db="EMBL/GenBank/DDBJ databases">
        <authorList>
            <person name="Chen Y."/>
            <person name="Shah S."/>
            <person name="Dougan E. K."/>
            <person name="Thang M."/>
            <person name="Chan C."/>
        </authorList>
    </citation>
    <scope>NUCLEOTIDE SEQUENCE [LARGE SCALE GENOMIC DNA]</scope>
</reference>
<organism evidence="2 3">
    <name type="scientific">Prorocentrum cordatum</name>
    <dbReference type="NCBI Taxonomy" id="2364126"/>
    <lineage>
        <taxon>Eukaryota</taxon>
        <taxon>Sar</taxon>
        <taxon>Alveolata</taxon>
        <taxon>Dinophyceae</taxon>
        <taxon>Prorocentrales</taxon>
        <taxon>Prorocentraceae</taxon>
        <taxon>Prorocentrum</taxon>
    </lineage>
</organism>